<accession>A0AAN7CU85</accession>
<feature type="region of interest" description="Disordered" evidence="1">
    <location>
        <begin position="1"/>
        <end position="43"/>
    </location>
</feature>
<feature type="compositionally biased region" description="Low complexity" evidence="1">
    <location>
        <begin position="469"/>
        <end position="478"/>
    </location>
</feature>
<evidence type="ECO:0000313" key="4">
    <source>
        <dbReference type="Proteomes" id="UP001303647"/>
    </source>
</evidence>
<feature type="compositionally biased region" description="Low complexity" evidence="1">
    <location>
        <begin position="499"/>
        <end position="510"/>
    </location>
</feature>
<evidence type="ECO:0000313" key="3">
    <source>
        <dbReference type="EMBL" id="KAK4248136.1"/>
    </source>
</evidence>
<comment type="caution">
    <text evidence="3">The sequence shown here is derived from an EMBL/GenBank/DDBJ whole genome shotgun (WGS) entry which is preliminary data.</text>
</comment>
<keyword evidence="4" id="KW-1185">Reference proteome</keyword>
<dbReference type="GO" id="GO:0000981">
    <property type="term" value="F:DNA-binding transcription factor activity, RNA polymerase II-specific"/>
    <property type="evidence" value="ECO:0007669"/>
    <property type="project" value="UniProtKB-ARBA"/>
</dbReference>
<feature type="compositionally biased region" description="Acidic residues" evidence="1">
    <location>
        <begin position="560"/>
        <end position="580"/>
    </location>
</feature>
<dbReference type="GO" id="GO:0003677">
    <property type="term" value="F:DNA binding"/>
    <property type="evidence" value="ECO:0007669"/>
    <property type="project" value="InterPro"/>
</dbReference>
<feature type="domain" description="HTH APSES-type" evidence="2">
    <location>
        <begin position="112"/>
        <end position="230"/>
    </location>
</feature>
<dbReference type="InterPro" id="IPR036887">
    <property type="entry name" value="HTH_APSES_sf"/>
</dbReference>
<reference evidence="3" key="1">
    <citation type="journal article" date="2023" name="Mol. Phylogenet. Evol.">
        <title>Genome-scale phylogeny and comparative genomics of the fungal order Sordariales.</title>
        <authorList>
            <person name="Hensen N."/>
            <person name="Bonometti L."/>
            <person name="Westerberg I."/>
            <person name="Brannstrom I.O."/>
            <person name="Guillou S."/>
            <person name="Cros-Aarteil S."/>
            <person name="Calhoun S."/>
            <person name="Haridas S."/>
            <person name="Kuo A."/>
            <person name="Mondo S."/>
            <person name="Pangilinan J."/>
            <person name="Riley R."/>
            <person name="LaButti K."/>
            <person name="Andreopoulos B."/>
            <person name="Lipzen A."/>
            <person name="Chen C."/>
            <person name="Yan M."/>
            <person name="Daum C."/>
            <person name="Ng V."/>
            <person name="Clum A."/>
            <person name="Steindorff A."/>
            <person name="Ohm R.A."/>
            <person name="Martin F."/>
            <person name="Silar P."/>
            <person name="Natvig D.O."/>
            <person name="Lalanne C."/>
            <person name="Gautier V."/>
            <person name="Ament-Velasquez S.L."/>
            <person name="Kruys A."/>
            <person name="Hutchinson M.I."/>
            <person name="Powell A.J."/>
            <person name="Barry K."/>
            <person name="Miller A.N."/>
            <person name="Grigoriev I.V."/>
            <person name="Debuchy R."/>
            <person name="Gladieux P."/>
            <person name="Hiltunen Thoren M."/>
            <person name="Johannesson H."/>
        </authorList>
    </citation>
    <scope>NUCLEOTIDE SEQUENCE</scope>
    <source>
        <strain evidence="3">CBS 359.72</strain>
    </source>
</reference>
<gene>
    <name evidence="3" type="ORF">C7999DRAFT_40657</name>
</gene>
<proteinExistence type="predicted"/>
<dbReference type="Proteomes" id="UP001303647">
    <property type="component" value="Unassembled WGS sequence"/>
</dbReference>
<dbReference type="PANTHER" id="PTHR43828:SF5">
    <property type="entry name" value="TRANSCRIPTIONAL REPRESSOR XBP1"/>
    <property type="match status" value="1"/>
</dbReference>
<sequence>MVSVAELLNPEPPAPPAPPRAPLPTSRPPLSPTRQTIALSNNPAPVRPLTEALRMMHNASNSPRCKAKAVVNFPPFEVLDEHSIREVRRFQVHPFGSIQQTCERIPYNSGKKDFFSKTGREGFEAFHYDFKVPGDDTNYTVMWDYNVGLVRMTSFFKCRGYSKTTPAKMLNLNPGLKDITYSITGGSIKAQGYWMPFSCARAICATFCHKISGALIPLFGPRFPLECIPEKAPGYGRMVINPEIVERARKDAAALFRPTAALPSPRMSRSVSPLPSQRSARILDPYDIHSDYDKRVPASPYTDTDVDYNPLPSHYNLRPYPTAVAPLRAPTAKAPTAQATAPTPQQSPAWTTVDLPPSRSHPVNNHHRHAAKNLHEELLGLNVSATANPWLSAVPRSSTPGRRFSKVDTITSTGDDGNRINDDNDDDKGNDDAYDASESHGGSSGSSSPLSVTAAPPSTPKSKAGMMPTTTTTRTTTTGFPPLPSAICRTDTCTVAAHNSNDSNDRSVNNGRDEKRGDDGDNTGCDGRDGGRRTSECNAAIMLMRMRRRGGGSSRRASNAEEEQQQEEEEEAEAEAEAEAEEHHDDVGGDDVGEEANSQTPRTTMKMKMSMHHSEDAVYSAGVEPCAVDYCGCGRRG</sequence>
<dbReference type="InterPro" id="IPR051642">
    <property type="entry name" value="SWI6-like"/>
</dbReference>
<dbReference type="GO" id="GO:0030907">
    <property type="term" value="C:MBF transcription complex"/>
    <property type="evidence" value="ECO:0007669"/>
    <property type="project" value="TreeGrafter"/>
</dbReference>
<dbReference type="InterPro" id="IPR003163">
    <property type="entry name" value="Tscrpt_reg_HTH_APSES-type"/>
</dbReference>
<reference evidence="3" key="2">
    <citation type="submission" date="2023-05" db="EMBL/GenBank/DDBJ databases">
        <authorList>
            <consortium name="Lawrence Berkeley National Laboratory"/>
            <person name="Steindorff A."/>
            <person name="Hensen N."/>
            <person name="Bonometti L."/>
            <person name="Westerberg I."/>
            <person name="Brannstrom I.O."/>
            <person name="Guillou S."/>
            <person name="Cros-Aarteil S."/>
            <person name="Calhoun S."/>
            <person name="Haridas S."/>
            <person name="Kuo A."/>
            <person name="Mondo S."/>
            <person name="Pangilinan J."/>
            <person name="Riley R."/>
            <person name="Labutti K."/>
            <person name="Andreopoulos B."/>
            <person name="Lipzen A."/>
            <person name="Chen C."/>
            <person name="Yanf M."/>
            <person name="Daum C."/>
            <person name="Ng V."/>
            <person name="Clum A."/>
            <person name="Ohm R."/>
            <person name="Martin F."/>
            <person name="Silar P."/>
            <person name="Natvig D."/>
            <person name="Lalanne C."/>
            <person name="Gautier V."/>
            <person name="Ament-Velasquez S.L."/>
            <person name="Kruys A."/>
            <person name="Hutchinson M.I."/>
            <person name="Powell A.J."/>
            <person name="Barry K."/>
            <person name="Miller A.N."/>
            <person name="Grigoriev I.V."/>
            <person name="Debuchy R."/>
            <person name="Gladieux P."/>
            <person name="Thoren M.H."/>
            <person name="Johannesson H."/>
        </authorList>
    </citation>
    <scope>NUCLEOTIDE SEQUENCE</scope>
    <source>
        <strain evidence="3">CBS 359.72</strain>
    </source>
</reference>
<feature type="region of interest" description="Disordered" evidence="1">
    <location>
        <begin position="392"/>
        <end position="483"/>
    </location>
</feature>
<name>A0AAN7CU85_9PEZI</name>
<feature type="compositionally biased region" description="Low complexity" evidence="1">
    <location>
        <begin position="439"/>
        <end position="451"/>
    </location>
</feature>
<feature type="compositionally biased region" description="Polar residues" evidence="1">
    <location>
        <begin position="34"/>
        <end position="43"/>
    </location>
</feature>
<dbReference type="AlphaFoldDB" id="A0AAN7CU85"/>
<dbReference type="PROSITE" id="PS51299">
    <property type="entry name" value="HTH_APSES"/>
    <property type="match status" value="1"/>
</dbReference>
<protein>
    <submittedName>
        <fullName evidence="3">Transcriptional repressor XBP1</fullName>
    </submittedName>
</protein>
<feature type="compositionally biased region" description="Low complexity" evidence="1">
    <location>
        <begin position="331"/>
        <end position="352"/>
    </location>
</feature>
<dbReference type="GO" id="GO:0033309">
    <property type="term" value="C:SBF transcription complex"/>
    <property type="evidence" value="ECO:0007669"/>
    <property type="project" value="TreeGrafter"/>
</dbReference>
<feature type="region of interest" description="Disordered" evidence="1">
    <location>
        <begin position="496"/>
        <end position="609"/>
    </location>
</feature>
<feature type="compositionally biased region" description="Pro residues" evidence="1">
    <location>
        <begin position="10"/>
        <end position="31"/>
    </location>
</feature>
<evidence type="ECO:0000259" key="2">
    <source>
        <dbReference type="PROSITE" id="PS51299"/>
    </source>
</evidence>
<dbReference type="EMBL" id="MU857642">
    <property type="protein sequence ID" value="KAK4248136.1"/>
    <property type="molecule type" value="Genomic_DNA"/>
</dbReference>
<feature type="compositionally biased region" description="Acidic residues" evidence="1">
    <location>
        <begin position="423"/>
        <end position="435"/>
    </location>
</feature>
<dbReference type="Gene3D" id="3.10.260.10">
    <property type="entry name" value="Transcription regulator HTH, APSES-type DNA-binding domain"/>
    <property type="match status" value="1"/>
</dbReference>
<feature type="compositionally biased region" description="Basic and acidic residues" evidence="1">
    <location>
        <begin position="526"/>
        <end position="535"/>
    </location>
</feature>
<evidence type="ECO:0000256" key="1">
    <source>
        <dbReference type="SAM" id="MobiDB-lite"/>
    </source>
</evidence>
<feature type="region of interest" description="Disordered" evidence="1">
    <location>
        <begin position="331"/>
        <end position="365"/>
    </location>
</feature>
<dbReference type="PANTHER" id="PTHR43828">
    <property type="entry name" value="ASPARAGINASE"/>
    <property type="match status" value="1"/>
</dbReference>
<dbReference type="SUPFAM" id="SSF54616">
    <property type="entry name" value="DNA-binding domain of Mlu1-box binding protein MBP1"/>
    <property type="match status" value="1"/>
</dbReference>
<organism evidence="3 4">
    <name type="scientific">Corynascus novoguineensis</name>
    <dbReference type="NCBI Taxonomy" id="1126955"/>
    <lineage>
        <taxon>Eukaryota</taxon>
        <taxon>Fungi</taxon>
        <taxon>Dikarya</taxon>
        <taxon>Ascomycota</taxon>
        <taxon>Pezizomycotina</taxon>
        <taxon>Sordariomycetes</taxon>
        <taxon>Sordariomycetidae</taxon>
        <taxon>Sordariales</taxon>
        <taxon>Chaetomiaceae</taxon>
        <taxon>Corynascus</taxon>
    </lineage>
</organism>